<dbReference type="EMBL" id="CM037623">
    <property type="protein sequence ID" value="KAH7987896.1"/>
    <property type="molecule type" value="Genomic_DNA"/>
</dbReference>
<organism evidence="1 2">
    <name type="scientific">Sphaerodactylus townsendi</name>
    <dbReference type="NCBI Taxonomy" id="933632"/>
    <lineage>
        <taxon>Eukaryota</taxon>
        <taxon>Metazoa</taxon>
        <taxon>Chordata</taxon>
        <taxon>Craniata</taxon>
        <taxon>Vertebrata</taxon>
        <taxon>Euteleostomi</taxon>
        <taxon>Lepidosauria</taxon>
        <taxon>Squamata</taxon>
        <taxon>Bifurcata</taxon>
        <taxon>Gekkota</taxon>
        <taxon>Sphaerodactylidae</taxon>
        <taxon>Sphaerodactylus</taxon>
    </lineage>
</organism>
<accession>A0ACB8E5Y4</accession>
<gene>
    <name evidence="1" type="ORF">K3G42_001355</name>
</gene>
<dbReference type="Proteomes" id="UP000827872">
    <property type="component" value="Linkage Group LG10"/>
</dbReference>
<evidence type="ECO:0000313" key="2">
    <source>
        <dbReference type="Proteomes" id="UP000827872"/>
    </source>
</evidence>
<reference evidence="1" key="1">
    <citation type="submission" date="2021-08" db="EMBL/GenBank/DDBJ databases">
        <title>The first chromosome-level gecko genome reveals the dynamic sex chromosomes of Neotropical dwarf geckos (Sphaerodactylidae: Sphaerodactylus).</title>
        <authorList>
            <person name="Pinto B.J."/>
            <person name="Keating S.E."/>
            <person name="Gamble T."/>
        </authorList>
    </citation>
    <scope>NUCLEOTIDE SEQUENCE</scope>
    <source>
        <strain evidence="1">TG3544</strain>
    </source>
</reference>
<proteinExistence type="predicted"/>
<protein>
    <submittedName>
        <fullName evidence="1">Uncharacterized protein</fullName>
    </submittedName>
</protein>
<keyword evidence="2" id="KW-1185">Reference proteome</keyword>
<comment type="caution">
    <text evidence="1">The sequence shown here is derived from an EMBL/GenBank/DDBJ whole genome shotgun (WGS) entry which is preliminary data.</text>
</comment>
<evidence type="ECO:0000313" key="1">
    <source>
        <dbReference type="EMBL" id="KAH7987896.1"/>
    </source>
</evidence>
<sequence length="897" mass="100614">MKDCQRALEQGETDAAYYAWDLDEQECCQTPISTAHWLNWITEAVHAMKVRIQTTKDPQWQKDQQKRQGEVMKRKTSASKKESRAHSSCQGDPGHKDPPQIGEIGSVSSQEGTMDTVSGKGLEGSPGGVRLKGSQPLKARKYLKMISSDENLNRVSELDSDSHRVGNASWALKERARSVDDLSGVEPLDWDNGEGLDFKTPLSLKAAQGERVHGKISLTEPNLVCEYGNIQKLEGSEGKQDGGRDRTEEKGMSSKVESVIDESRAIDNGLDRCGDEQPYCPRGVSASILTSDILVQRDGEDSKNFKNFENSETIQPTSTVQQQAGTSHVTCAAPVLSPKLQRQHVQRTARDRDLPKVKDLTKVMDRVKKKDWNVGSNDKTDLFNSTPDISTDRDGVSGSLYPINGGKEERGGVLGLSKDGVGTTRQVLSTLTQTQETSTSRDVQRQDEIGVGVQDLQDLAQKDTGKTTQTRSYASIVDGRHNAAKGGTGVGERTDDESKRRSDRWKEPVLDAPRRATDYAYEKLLDDKILEYYLEDTKEEYGFDPRQRLKEENLHLGGNRKPFFPNAEGRKHSSDEDIQRETRQSNGTLQVDLKEQEQEEGSFQTVQRRTRRGPKGQIEKGIYKIKTHLGSKNRFSVLDSSKEKESEKGEEDDSDMEVQDQEETPSEVVRLRPGVQLHKDVGRSKEMTEHKKDTKEGRRQSSRENCLEMEFTSAATWEKMFSALDDDELAVLLEHTKEEQGLIQQSIEDLEKDYVRSIDRLDGKLHSQEGATLRKTYKKQSSLLTKRLGAVRVKLASCIYLSDKRRETMDAMTMDAMTKETEGNNTSEMTVNMDTELAADVMEQRRKEEESLGPSLNQELAKQQEVERESPPFRIEVSDPGSMATLPLVTEGVEVNV</sequence>
<name>A0ACB8E5Y4_9SAUR</name>